<feature type="compositionally biased region" description="Basic and acidic residues" evidence="1">
    <location>
        <begin position="55"/>
        <end position="72"/>
    </location>
</feature>
<dbReference type="AlphaFoldDB" id="A0A1G8B9D3"/>
<evidence type="ECO:0000313" key="2">
    <source>
        <dbReference type="EMBL" id="SDH29795.1"/>
    </source>
</evidence>
<name>A0A1G8B9D3_9MICO</name>
<dbReference type="STRING" id="399736.SAMN04489720_0763"/>
<keyword evidence="3" id="KW-1185">Reference proteome</keyword>
<dbReference type="EMBL" id="LT629695">
    <property type="protein sequence ID" value="SDH29795.1"/>
    <property type="molecule type" value="Genomic_DNA"/>
</dbReference>
<reference evidence="3" key="1">
    <citation type="submission" date="2016-10" db="EMBL/GenBank/DDBJ databases">
        <authorList>
            <person name="Varghese N."/>
            <person name="Submissions S."/>
        </authorList>
    </citation>
    <scope>NUCLEOTIDE SEQUENCE [LARGE SCALE GENOMIC DNA]</scope>
    <source>
        <strain evidence="3">DSM 22002</strain>
    </source>
</reference>
<evidence type="ECO:0000256" key="1">
    <source>
        <dbReference type="SAM" id="MobiDB-lite"/>
    </source>
</evidence>
<accession>A0A1G8B9D3</accession>
<gene>
    <name evidence="2" type="ORF">SAMN04489720_0763</name>
</gene>
<feature type="region of interest" description="Disordered" evidence="1">
    <location>
        <begin position="1"/>
        <end position="72"/>
    </location>
</feature>
<feature type="compositionally biased region" description="Basic and acidic residues" evidence="1">
    <location>
        <begin position="1"/>
        <end position="18"/>
    </location>
</feature>
<proteinExistence type="predicted"/>
<evidence type="ECO:0000313" key="3">
    <source>
        <dbReference type="Proteomes" id="UP000198822"/>
    </source>
</evidence>
<protein>
    <submittedName>
        <fullName evidence="2">Uncharacterized protein</fullName>
    </submittedName>
</protein>
<organism evidence="2 3">
    <name type="scientific">Agrococcus jejuensis</name>
    <dbReference type="NCBI Taxonomy" id="399736"/>
    <lineage>
        <taxon>Bacteria</taxon>
        <taxon>Bacillati</taxon>
        <taxon>Actinomycetota</taxon>
        <taxon>Actinomycetes</taxon>
        <taxon>Micrococcales</taxon>
        <taxon>Microbacteriaceae</taxon>
        <taxon>Agrococcus</taxon>
    </lineage>
</organism>
<dbReference type="Proteomes" id="UP000198822">
    <property type="component" value="Chromosome I"/>
</dbReference>
<sequence>MTEPKDGAADEPRVRDDGLVDGSASEPLVVRRRGRRVSTDPVEGTTAEPAPEPRQTTENDDRLRGDKPPHWG</sequence>